<organism evidence="1 2">
    <name type="scientific">Marinospirillum insulare</name>
    <dbReference type="NCBI Taxonomy" id="217169"/>
    <lineage>
        <taxon>Bacteria</taxon>
        <taxon>Pseudomonadati</taxon>
        <taxon>Pseudomonadota</taxon>
        <taxon>Gammaproteobacteria</taxon>
        <taxon>Oceanospirillales</taxon>
        <taxon>Oceanospirillaceae</taxon>
        <taxon>Marinospirillum</taxon>
    </lineage>
</organism>
<evidence type="ECO:0000313" key="2">
    <source>
        <dbReference type="Proteomes" id="UP001156682"/>
    </source>
</evidence>
<dbReference type="EMBL" id="BSOR01000078">
    <property type="protein sequence ID" value="GLR65179.1"/>
    <property type="molecule type" value="Genomic_DNA"/>
</dbReference>
<reference evidence="2" key="1">
    <citation type="journal article" date="2019" name="Int. J. Syst. Evol. Microbiol.">
        <title>The Global Catalogue of Microorganisms (GCM) 10K type strain sequencing project: providing services to taxonomists for standard genome sequencing and annotation.</title>
        <authorList>
            <consortium name="The Broad Institute Genomics Platform"/>
            <consortium name="The Broad Institute Genome Sequencing Center for Infectious Disease"/>
            <person name="Wu L."/>
            <person name="Ma J."/>
        </authorList>
    </citation>
    <scope>NUCLEOTIDE SEQUENCE [LARGE SCALE GENOMIC DNA]</scope>
    <source>
        <strain evidence="2">NBRC 100033</strain>
    </source>
</reference>
<sequence>MLTRLLTIFLASFLLAGCSGLVNKLVPDVYLVDRHTLMEADSAGEWPELENRLMQSAIKDASEPYAGIDEQLDEQEGFRALNAEYTAPTSQKNN</sequence>
<proteinExistence type="predicted"/>
<dbReference type="RefSeq" id="WP_027851560.1">
    <property type="nucleotide sequence ID" value="NZ_BSOR01000078.1"/>
</dbReference>
<name>A0ABQ5ZYW4_9GAMM</name>
<keyword evidence="2" id="KW-1185">Reference proteome</keyword>
<evidence type="ECO:0000313" key="1">
    <source>
        <dbReference type="EMBL" id="GLR65179.1"/>
    </source>
</evidence>
<dbReference type="Proteomes" id="UP001156682">
    <property type="component" value="Unassembled WGS sequence"/>
</dbReference>
<dbReference type="PROSITE" id="PS51257">
    <property type="entry name" value="PROKAR_LIPOPROTEIN"/>
    <property type="match status" value="1"/>
</dbReference>
<accession>A0ABQ5ZYW4</accession>
<comment type="caution">
    <text evidence="1">The sequence shown here is derived from an EMBL/GenBank/DDBJ whole genome shotgun (WGS) entry which is preliminary data.</text>
</comment>
<gene>
    <name evidence="1" type="ORF">GCM10007878_26180</name>
</gene>
<protein>
    <submittedName>
        <fullName evidence="1">Uncharacterized protein</fullName>
    </submittedName>
</protein>